<organism evidence="1 4">
    <name type="scientific">Arctia plantaginis</name>
    <name type="common">Wood tiger moth</name>
    <name type="synonym">Phalaena plantaginis</name>
    <dbReference type="NCBI Taxonomy" id="874455"/>
    <lineage>
        <taxon>Eukaryota</taxon>
        <taxon>Metazoa</taxon>
        <taxon>Ecdysozoa</taxon>
        <taxon>Arthropoda</taxon>
        <taxon>Hexapoda</taxon>
        <taxon>Insecta</taxon>
        <taxon>Pterygota</taxon>
        <taxon>Neoptera</taxon>
        <taxon>Endopterygota</taxon>
        <taxon>Lepidoptera</taxon>
        <taxon>Glossata</taxon>
        <taxon>Ditrysia</taxon>
        <taxon>Noctuoidea</taxon>
        <taxon>Erebidae</taxon>
        <taxon>Arctiinae</taxon>
        <taxon>Arctia</taxon>
    </lineage>
</organism>
<name>A0A8S0YQ31_ARCPL</name>
<sequence length="154" mass="18025">MHFKEIPKRFEVKGGTASMDFKKYFDEIENIAKHENITVVYKIKLEVVKPVDLTNRKITSKKFKSKKYNIPLKKNSMKLSNFEVMLRKMAEQSGHGTNQNYENYNNPAVTTEADKRVSSSKPIQLKYKPIISKLKTNYTKIIRPVRNRVITLTR</sequence>
<evidence type="ECO:0000313" key="3">
    <source>
        <dbReference type="Proteomes" id="UP000494106"/>
    </source>
</evidence>
<evidence type="ECO:0000313" key="1">
    <source>
        <dbReference type="EMBL" id="CAB3221260.1"/>
    </source>
</evidence>
<gene>
    <name evidence="2" type="ORF">APLA_LOCUS12964</name>
    <name evidence="1" type="ORF">APLA_LOCUS736</name>
</gene>
<dbReference type="EMBL" id="CADEBC010000547">
    <property type="protein sequence ID" value="CAB3251298.1"/>
    <property type="molecule type" value="Genomic_DNA"/>
</dbReference>
<dbReference type="Proteomes" id="UP000494106">
    <property type="component" value="Unassembled WGS sequence"/>
</dbReference>
<accession>A0A8S0YQ31</accession>
<evidence type="ECO:0000313" key="2">
    <source>
        <dbReference type="EMBL" id="CAB3251298.1"/>
    </source>
</evidence>
<comment type="caution">
    <text evidence="1">The sequence shown here is derived from an EMBL/GenBank/DDBJ whole genome shotgun (WGS) entry which is preliminary data.</text>
</comment>
<proteinExistence type="predicted"/>
<dbReference type="EMBL" id="CADEBD010000044">
    <property type="protein sequence ID" value="CAB3221260.1"/>
    <property type="molecule type" value="Genomic_DNA"/>
</dbReference>
<keyword evidence="3" id="KW-1185">Reference proteome</keyword>
<protein>
    <submittedName>
        <fullName evidence="1">Uncharacterized protein</fullName>
    </submittedName>
</protein>
<evidence type="ECO:0000313" key="4">
    <source>
        <dbReference type="Proteomes" id="UP000494256"/>
    </source>
</evidence>
<dbReference type="Proteomes" id="UP000494256">
    <property type="component" value="Unassembled WGS sequence"/>
</dbReference>
<dbReference type="AlphaFoldDB" id="A0A8S0YQ31"/>
<dbReference type="OrthoDB" id="6912918at2759"/>
<reference evidence="3 4" key="1">
    <citation type="submission" date="2020-04" db="EMBL/GenBank/DDBJ databases">
        <authorList>
            <person name="Wallbank WR R."/>
            <person name="Pardo Diaz C."/>
            <person name="Kozak K."/>
            <person name="Martin S."/>
            <person name="Jiggins C."/>
            <person name="Moest M."/>
            <person name="Warren A I."/>
            <person name="Byers J.R.P. K."/>
            <person name="Montejo-Kovacevich G."/>
            <person name="Yen C E."/>
        </authorList>
    </citation>
    <scope>NUCLEOTIDE SEQUENCE [LARGE SCALE GENOMIC DNA]</scope>
</reference>